<reference evidence="2 3" key="1">
    <citation type="journal article" date="2015" name="Stand. Genomic Sci.">
        <title>Genomic Encyclopedia of Bacterial and Archaeal Type Strains, Phase III: the genomes of soil and plant-associated and newly described type strains.</title>
        <authorList>
            <person name="Whitman W.B."/>
            <person name="Woyke T."/>
            <person name="Klenk H.P."/>
            <person name="Zhou Y."/>
            <person name="Lilburn T.G."/>
            <person name="Beck B.J."/>
            <person name="De Vos P."/>
            <person name="Vandamme P."/>
            <person name="Eisen J.A."/>
            <person name="Garrity G."/>
            <person name="Hugenholtz P."/>
            <person name="Kyrpides N.C."/>
        </authorList>
    </citation>
    <scope>NUCLEOTIDE SEQUENCE [LARGE SCALE GENOMIC DNA]</scope>
    <source>
        <strain evidence="2 3">CGMCC 1.6855</strain>
    </source>
</reference>
<comment type="caution">
    <text evidence="2">The sequence shown here is derived from an EMBL/GenBank/DDBJ whole genome shotgun (WGS) entry which is preliminary data.</text>
</comment>
<dbReference type="Proteomes" id="UP000315908">
    <property type="component" value="Unassembled WGS sequence"/>
</dbReference>
<evidence type="ECO:0008006" key="4">
    <source>
        <dbReference type="Google" id="ProtNLM"/>
    </source>
</evidence>
<evidence type="ECO:0000313" key="2">
    <source>
        <dbReference type="EMBL" id="TWI19154.1"/>
    </source>
</evidence>
<keyword evidence="1" id="KW-0732">Signal</keyword>
<sequence>MKTLKITYKSLQVIMFFIIMLAGSQFANAQNAGSLKNVTPEQLGQAQTIMMKTKLNLDSIQVKSIEKINLNYAGKLINLRNNGGRPLAKAREAMSLEQQKDKEVKGVLNPTQYSQYQQMREENKQNALNYMSSH</sequence>
<name>A0A562MGX6_9SPHI</name>
<gene>
    <name evidence="2" type="ORF">IQ31_02900</name>
</gene>
<organism evidence="2 3">
    <name type="scientific">Sphingobacterium siyangense</name>
    <dbReference type="NCBI Taxonomy" id="459529"/>
    <lineage>
        <taxon>Bacteria</taxon>
        <taxon>Pseudomonadati</taxon>
        <taxon>Bacteroidota</taxon>
        <taxon>Sphingobacteriia</taxon>
        <taxon>Sphingobacteriales</taxon>
        <taxon>Sphingobacteriaceae</taxon>
        <taxon>Sphingobacterium</taxon>
    </lineage>
</organism>
<dbReference type="EMBL" id="VLKR01000014">
    <property type="protein sequence ID" value="TWI19154.1"/>
    <property type="molecule type" value="Genomic_DNA"/>
</dbReference>
<evidence type="ECO:0000256" key="1">
    <source>
        <dbReference type="SAM" id="SignalP"/>
    </source>
</evidence>
<dbReference type="OrthoDB" id="883917at2"/>
<dbReference type="AlphaFoldDB" id="A0A562MGX6"/>
<evidence type="ECO:0000313" key="3">
    <source>
        <dbReference type="Proteomes" id="UP000315908"/>
    </source>
</evidence>
<feature type="chain" id="PRO_5021793070" description="DUF4168 domain-containing protein" evidence="1">
    <location>
        <begin position="30"/>
        <end position="134"/>
    </location>
</feature>
<dbReference type="RefSeq" id="WP_145328351.1">
    <property type="nucleotide sequence ID" value="NZ_VLKR01000014.1"/>
</dbReference>
<accession>A0A562MGX6</accession>
<feature type="signal peptide" evidence="1">
    <location>
        <begin position="1"/>
        <end position="29"/>
    </location>
</feature>
<protein>
    <recommendedName>
        <fullName evidence="4">DUF4168 domain-containing protein</fullName>
    </recommendedName>
</protein>
<proteinExistence type="predicted"/>